<sequence length="242" mass="25387">MCRTPPAHRSPSVLDTAAVTARRCPAEVFVPWSARQPDGHDRIVDTAAPSTSNFDVVAVAASAGGPAALIHVVGSLPADLPVPVLLVQHLDPRHPTLLADILTRRSRLPVRLVCGGERIEPGTVYLAPPAHHMRVGPCGQLLLSDEEPVHFVRPSADVLFESVADHYGPRAIACVLTGSGNDGAAGAKEVRNRGGTVIVEDPNEARFDGMPTAAIAAGAADLVLPLGDIPAAIRRLVEVRPE</sequence>
<evidence type="ECO:0000259" key="5">
    <source>
        <dbReference type="PROSITE" id="PS50122"/>
    </source>
</evidence>
<evidence type="ECO:0000313" key="7">
    <source>
        <dbReference type="Proteomes" id="UP000317039"/>
    </source>
</evidence>
<keyword evidence="4" id="KW-0145">Chemotaxis</keyword>
<proteinExistence type="predicted"/>
<dbReference type="EC" id="3.1.1.61" evidence="2"/>
<feature type="active site" evidence="4">
    <location>
        <position position="89"/>
    </location>
</feature>
<dbReference type="Gene3D" id="3.40.50.180">
    <property type="entry name" value="Methylesterase CheB, C-terminal domain"/>
    <property type="match status" value="1"/>
</dbReference>
<dbReference type="GO" id="GO:0006935">
    <property type="term" value="P:chemotaxis"/>
    <property type="evidence" value="ECO:0007669"/>
    <property type="project" value="UniProtKB-UniRule"/>
</dbReference>
<dbReference type="PROSITE" id="PS50122">
    <property type="entry name" value="CHEB"/>
    <property type="match status" value="1"/>
</dbReference>
<dbReference type="GO" id="GO:0008984">
    <property type="term" value="F:protein-glutamate methylesterase activity"/>
    <property type="evidence" value="ECO:0007669"/>
    <property type="project" value="UniProtKB-EC"/>
</dbReference>
<name>A0A516NF58_9NOCA</name>
<dbReference type="InterPro" id="IPR035909">
    <property type="entry name" value="CheB_C"/>
</dbReference>
<dbReference type="InterPro" id="IPR000673">
    <property type="entry name" value="Sig_transdc_resp-reg_Me-estase"/>
</dbReference>
<dbReference type="AlphaFoldDB" id="A0A516NF58"/>
<evidence type="ECO:0000256" key="4">
    <source>
        <dbReference type="PROSITE-ProRule" id="PRU00050"/>
    </source>
</evidence>
<dbReference type="PANTHER" id="PTHR42872:SF6">
    <property type="entry name" value="PROTEIN-GLUTAMATE METHYLESTERASE_PROTEIN-GLUTAMINE GLUTAMINASE"/>
    <property type="match status" value="1"/>
</dbReference>
<feature type="domain" description="CheB-type methylesterase" evidence="5">
    <location>
        <begin position="49"/>
        <end position="240"/>
    </location>
</feature>
<dbReference type="Proteomes" id="UP000317039">
    <property type="component" value="Chromosome"/>
</dbReference>
<reference evidence="6 7" key="1">
    <citation type="submission" date="2019-07" db="EMBL/GenBank/DDBJ databases">
        <title>Complete Genome Sequence and Methylome Analysis of Nocardia otitidis-caviarum NEB252.</title>
        <authorList>
            <person name="Fomenkov A."/>
            <person name="Anton B.P."/>
            <person name="Vincze T."/>
            <person name="Roberts R.J."/>
        </authorList>
    </citation>
    <scope>NUCLEOTIDE SEQUENCE [LARGE SCALE GENOMIC DNA]</scope>
    <source>
        <strain evidence="6 7">NEB252</strain>
    </source>
</reference>
<gene>
    <name evidence="6" type="ORF">FOH10_01050</name>
</gene>
<dbReference type="PANTHER" id="PTHR42872">
    <property type="entry name" value="PROTEIN-GLUTAMATE METHYLESTERASE/PROTEIN-GLUTAMINE GLUTAMINASE"/>
    <property type="match status" value="1"/>
</dbReference>
<dbReference type="EMBL" id="CP041695">
    <property type="protein sequence ID" value="QDP77539.1"/>
    <property type="molecule type" value="Genomic_DNA"/>
</dbReference>
<evidence type="ECO:0000313" key="6">
    <source>
        <dbReference type="EMBL" id="QDP77539.1"/>
    </source>
</evidence>
<keyword evidence="1 4" id="KW-0378">Hydrolase</keyword>
<evidence type="ECO:0000256" key="3">
    <source>
        <dbReference type="ARBA" id="ARBA00048267"/>
    </source>
</evidence>
<accession>A0A516NF58</accession>
<protein>
    <recommendedName>
        <fullName evidence="2">protein-glutamate methylesterase</fullName>
        <ecNumber evidence="2">3.1.1.61</ecNumber>
    </recommendedName>
</protein>
<evidence type="ECO:0000256" key="1">
    <source>
        <dbReference type="ARBA" id="ARBA00022801"/>
    </source>
</evidence>
<dbReference type="CDD" id="cd16433">
    <property type="entry name" value="CheB"/>
    <property type="match status" value="1"/>
</dbReference>
<feature type="active site" evidence="4">
    <location>
        <position position="62"/>
    </location>
</feature>
<comment type="catalytic activity">
    <reaction evidence="3">
        <text>[protein]-L-glutamate 5-O-methyl ester + H2O = L-glutamyl-[protein] + methanol + H(+)</text>
        <dbReference type="Rhea" id="RHEA:23236"/>
        <dbReference type="Rhea" id="RHEA-COMP:10208"/>
        <dbReference type="Rhea" id="RHEA-COMP:10311"/>
        <dbReference type="ChEBI" id="CHEBI:15377"/>
        <dbReference type="ChEBI" id="CHEBI:15378"/>
        <dbReference type="ChEBI" id="CHEBI:17790"/>
        <dbReference type="ChEBI" id="CHEBI:29973"/>
        <dbReference type="ChEBI" id="CHEBI:82795"/>
        <dbReference type="EC" id="3.1.1.61"/>
    </reaction>
</comment>
<evidence type="ECO:0000256" key="2">
    <source>
        <dbReference type="ARBA" id="ARBA00039140"/>
    </source>
</evidence>
<dbReference type="KEGG" id="nod:FOH10_01050"/>
<organism evidence="6 7">
    <name type="scientific">Nocardia otitidiscaviarum</name>
    <dbReference type="NCBI Taxonomy" id="1823"/>
    <lineage>
        <taxon>Bacteria</taxon>
        <taxon>Bacillati</taxon>
        <taxon>Actinomycetota</taxon>
        <taxon>Actinomycetes</taxon>
        <taxon>Mycobacteriales</taxon>
        <taxon>Nocardiaceae</taxon>
        <taxon>Nocardia</taxon>
    </lineage>
</organism>
<feature type="active site" evidence="4">
    <location>
        <position position="182"/>
    </location>
</feature>
<dbReference type="GO" id="GO:0000156">
    <property type="term" value="F:phosphorelay response regulator activity"/>
    <property type="evidence" value="ECO:0007669"/>
    <property type="project" value="InterPro"/>
</dbReference>
<dbReference type="GO" id="GO:0005737">
    <property type="term" value="C:cytoplasm"/>
    <property type="evidence" value="ECO:0007669"/>
    <property type="project" value="InterPro"/>
</dbReference>
<dbReference type="SUPFAM" id="SSF52738">
    <property type="entry name" value="Methylesterase CheB, C-terminal domain"/>
    <property type="match status" value="1"/>
</dbReference>
<dbReference type="Pfam" id="PF01339">
    <property type="entry name" value="CheB_methylest"/>
    <property type="match status" value="1"/>
</dbReference>